<gene>
    <name evidence="1" type="ORF">Syun_018959</name>
</gene>
<evidence type="ECO:0000313" key="1">
    <source>
        <dbReference type="EMBL" id="KAK9121342.1"/>
    </source>
</evidence>
<keyword evidence="2" id="KW-1185">Reference proteome</keyword>
<dbReference type="EMBL" id="JBBNAF010000008">
    <property type="protein sequence ID" value="KAK9121342.1"/>
    <property type="molecule type" value="Genomic_DNA"/>
</dbReference>
<reference evidence="1 2" key="1">
    <citation type="submission" date="2024-01" db="EMBL/GenBank/DDBJ databases">
        <title>Genome assemblies of Stephania.</title>
        <authorList>
            <person name="Yang L."/>
        </authorList>
    </citation>
    <scope>NUCLEOTIDE SEQUENCE [LARGE SCALE GENOMIC DNA]</scope>
    <source>
        <strain evidence="1">YNDBR</strain>
        <tissue evidence="1">Leaf</tissue>
    </source>
</reference>
<proteinExistence type="predicted"/>
<dbReference type="AlphaFoldDB" id="A0AAP0NVH2"/>
<name>A0AAP0NVH2_9MAGN</name>
<evidence type="ECO:0000313" key="2">
    <source>
        <dbReference type="Proteomes" id="UP001420932"/>
    </source>
</evidence>
<dbReference type="Proteomes" id="UP001420932">
    <property type="component" value="Unassembled WGS sequence"/>
</dbReference>
<organism evidence="1 2">
    <name type="scientific">Stephania yunnanensis</name>
    <dbReference type="NCBI Taxonomy" id="152371"/>
    <lineage>
        <taxon>Eukaryota</taxon>
        <taxon>Viridiplantae</taxon>
        <taxon>Streptophyta</taxon>
        <taxon>Embryophyta</taxon>
        <taxon>Tracheophyta</taxon>
        <taxon>Spermatophyta</taxon>
        <taxon>Magnoliopsida</taxon>
        <taxon>Ranunculales</taxon>
        <taxon>Menispermaceae</taxon>
        <taxon>Menispermoideae</taxon>
        <taxon>Cissampelideae</taxon>
        <taxon>Stephania</taxon>
    </lineage>
</organism>
<sequence length="127" mass="14811">MESQDNEGLVEVAKRGNCNGGQHGDCICARKDGQRVSKCNWRQFWAEKKRFTITTLHDGGVKIQELAFNKTYNILLDSRKLHWVIKITRLALGYSDQWIQRVFSRFREMCGYRFVVLLIGCRTPRIS</sequence>
<protein>
    <submittedName>
        <fullName evidence="1">Uncharacterized protein</fullName>
    </submittedName>
</protein>
<accession>A0AAP0NVH2</accession>
<comment type="caution">
    <text evidence="1">The sequence shown here is derived from an EMBL/GenBank/DDBJ whole genome shotgun (WGS) entry which is preliminary data.</text>
</comment>